<dbReference type="InterPro" id="IPR036259">
    <property type="entry name" value="MFS_trans_sf"/>
</dbReference>
<dbReference type="InterPro" id="IPR020846">
    <property type="entry name" value="MFS_dom"/>
</dbReference>
<evidence type="ECO:0000256" key="3">
    <source>
        <dbReference type="SAM" id="Phobius"/>
    </source>
</evidence>
<dbReference type="Gene3D" id="1.20.1250.20">
    <property type="entry name" value="MFS general substrate transporter like domains"/>
    <property type="match status" value="1"/>
</dbReference>
<dbReference type="Pfam" id="PF07690">
    <property type="entry name" value="MFS_1"/>
    <property type="match status" value="1"/>
</dbReference>
<proteinExistence type="inferred from homology"/>
<dbReference type="PANTHER" id="PTHR11360:SF230">
    <property type="entry name" value="MONOCARBOXYLATE TRANSPORTER, PUTATIVE (AFU_ORTHOLOGUE AFUA_2G12790)-RELATED"/>
    <property type="match status" value="1"/>
</dbReference>
<comment type="subcellular location">
    <subcellularLocation>
        <location evidence="1">Membrane</location>
        <topology evidence="1">Multi-pass membrane protein</topology>
    </subcellularLocation>
</comment>
<evidence type="ECO:0000313" key="5">
    <source>
        <dbReference type="EMBL" id="CEO44606.1"/>
    </source>
</evidence>
<feature type="transmembrane region" description="Helical" evidence="3">
    <location>
        <begin position="163"/>
        <end position="185"/>
    </location>
</feature>
<feature type="transmembrane region" description="Helical" evidence="3">
    <location>
        <begin position="288"/>
        <end position="308"/>
    </location>
</feature>
<feature type="domain" description="Major facilitator superfamily (MFS) profile" evidence="4">
    <location>
        <begin position="160"/>
        <end position="352"/>
    </location>
</feature>
<dbReference type="InterPro" id="IPR050327">
    <property type="entry name" value="Proton-linked_MCT"/>
</dbReference>
<evidence type="ECO:0000259" key="4">
    <source>
        <dbReference type="PROSITE" id="PS50850"/>
    </source>
</evidence>
<feature type="transmembrane region" description="Helical" evidence="3">
    <location>
        <begin position="65"/>
        <end position="85"/>
    </location>
</feature>
<feature type="transmembrane region" description="Helical" evidence="3">
    <location>
        <begin position="320"/>
        <end position="341"/>
    </location>
</feature>
<protein>
    <recommendedName>
        <fullName evidence="4">Major facilitator superfamily (MFS) profile domain-containing protein</fullName>
    </recommendedName>
</protein>
<feature type="transmembrane region" description="Helical" evidence="3">
    <location>
        <begin position="105"/>
        <end position="127"/>
    </location>
</feature>
<evidence type="ECO:0000256" key="2">
    <source>
        <dbReference type="ARBA" id="ARBA00006727"/>
    </source>
</evidence>
<dbReference type="EMBL" id="CDPU01000001">
    <property type="protein sequence ID" value="CEO44606.1"/>
    <property type="molecule type" value="Genomic_DNA"/>
</dbReference>
<keyword evidence="3" id="KW-0812">Transmembrane</keyword>
<dbReference type="GO" id="GO:0016020">
    <property type="term" value="C:membrane"/>
    <property type="evidence" value="ECO:0007669"/>
    <property type="project" value="UniProtKB-SubCell"/>
</dbReference>
<dbReference type="GO" id="GO:0022857">
    <property type="term" value="F:transmembrane transporter activity"/>
    <property type="evidence" value="ECO:0007669"/>
    <property type="project" value="InterPro"/>
</dbReference>
<dbReference type="PANTHER" id="PTHR11360">
    <property type="entry name" value="MONOCARBOXYLATE TRANSPORTER"/>
    <property type="match status" value="1"/>
</dbReference>
<reference evidence="5" key="1">
    <citation type="submission" date="2015-01" db="EMBL/GenBank/DDBJ databases">
        <authorList>
            <person name="Durling Mikael"/>
        </authorList>
    </citation>
    <scope>NUCLEOTIDE SEQUENCE</scope>
</reference>
<keyword evidence="3" id="KW-0472">Membrane</keyword>
<dbReference type="AlphaFoldDB" id="A0A0B7JQ01"/>
<feature type="transmembrane region" description="Helical" evidence="3">
    <location>
        <begin position="254"/>
        <end position="276"/>
    </location>
</feature>
<feature type="transmembrane region" description="Helical" evidence="3">
    <location>
        <begin position="228"/>
        <end position="248"/>
    </location>
</feature>
<dbReference type="SUPFAM" id="SSF103473">
    <property type="entry name" value="MFS general substrate transporter"/>
    <property type="match status" value="1"/>
</dbReference>
<keyword evidence="3" id="KW-1133">Transmembrane helix</keyword>
<evidence type="ECO:0000256" key="1">
    <source>
        <dbReference type="ARBA" id="ARBA00004141"/>
    </source>
</evidence>
<dbReference type="InterPro" id="IPR011701">
    <property type="entry name" value="MFS"/>
</dbReference>
<name>A0A0B7JQ01_BIOOC</name>
<feature type="transmembrane region" description="Helical" evidence="3">
    <location>
        <begin position="197"/>
        <end position="216"/>
    </location>
</feature>
<gene>
    <name evidence="5" type="ORF">BN869_000000661_1</name>
</gene>
<dbReference type="PROSITE" id="PS50850">
    <property type="entry name" value="MFS"/>
    <property type="match status" value="1"/>
</dbReference>
<accession>A0A0B7JQ01</accession>
<sequence length="352" mass="38315">MAQLPNFSRKTSGSSASLKTLCDASSAQQSWGDSEKGLSELEDEIRAIKQAERASTSTGSSLSDWTTLLGGFMSLVATGGIGNATGLVQTYWENNQLRDFSSRDIGWIAGTNICLSLFLPVLSGPVYDREAEIKKAEGRKEAKAKVLKRCVVEGAECFKKADFVWMTASLAIFQFTVMGVAGTLPSWGEGQGFDQTSLFNLVAVMNAAAAIGRIAVGALSDTIGRFNTCVSIMTLSVIVMFGLFFNVGGMIWKFYVFAAFWGFVYGAVLMMISVLVREQCNHEEFGRYLSACHVALSIAGLVCVPLSAQMLASFGPQMDVVFFGILCTVSLLFMILTRWAFLDYKWSWTSKV</sequence>
<comment type="similarity">
    <text evidence="2">Belongs to the major facilitator superfamily. Monocarboxylate porter (TC 2.A.1.13) family.</text>
</comment>
<organism evidence="5">
    <name type="scientific">Bionectria ochroleuca</name>
    <name type="common">Gliocladium roseum</name>
    <dbReference type="NCBI Taxonomy" id="29856"/>
    <lineage>
        <taxon>Eukaryota</taxon>
        <taxon>Fungi</taxon>
        <taxon>Dikarya</taxon>
        <taxon>Ascomycota</taxon>
        <taxon>Pezizomycotina</taxon>
        <taxon>Sordariomycetes</taxon>
        <taxon>Hypocreomycetidae</taxon>
        <taxon>Hypocreales</taxon>
        <taxon>Bionectriaceae</taxon>
        <taxon>Clonostachys</taxon>
    </lineage>
</organism>